<comment type="caution">
    <text evidence="1">The sequence shown here is derived from an EMBL/GenBank/DDBJ whole genome shotgun (WGS) entry which is preliminary data.</text>
</comment>
<name>A0A392V444_9FABA</name>
<dbReference type="AlphaFoldDB" id="A0A392V444"/>
<reference evidence="1 2" key="1">
    <citation type="journal article" date="2018" name="Front. Plant Sci.">
        <title>Red Clover (Trifolium pratense) and Zigzag Clover (T. medium) - A Picture of Genomic Similarities and Differences.</title>
        <authorList>
            <person name="Dluhosova J."/>
            <person name="Istvanek J."/>
            <person name="Nedelnik J."/>
            <person name="Repkova J."/>
        </authorList>
    </citation>
    <scope>NUCLEOTIDE SEQUENCE [LARGE SCALE GENOMIC DNA]</scope>
    <source>
        <strain evidence="2">cv. 10/8</strain>
        <tissue evidence="1">Leaf</tissue>
    </source>
</reference>
<evidence type="ECO:0000313" key="2">
    <source>
        <dbReference type="Proteomes" id="UP000265520"/>
    </source>
</evidence>
<accession>A0A392V444</accession>
<protein>
    <submittedName>
        <fullName evidence="1">Uncharacterized protein</fullName>
    </submittedName>
</protein>
<organism evidence="1 2">
    <name type="scientific">Trifolium medium</name>
    <dbReference type="NCBI Taxonomy" id="97028"/>
    <lineage>
        <taxon>Eukaryota</taxon>
        <taxon>Viridiplantae</taxon>
        <taxon>Streptophyta</taxon>
        <taxon>Embryophyta</taxon>
        <taxon>Tracheophyta</taxon>
        <taxon>Spermatophyta</taxon>
        <taxon>Magnoliopsida</taxon>
        <taxon>eudicotyledons</taxon>
        <taxon>Gunneridae</taxon>
        <taxon>Pentapetalae</taxon>
        <taxon>rosids</taxon>
        <taxon>fabids</taxon>
        <taxon>Fabales</taxon>
        <taxon>Fabaceae</taxon>
        <taxon>Papilionoideae</taxon>
        <taxon>50 kb inversion clade</taxon>
        <taxon>NPAAA clade</taxon>
        <taxon>Hologalegina</taxon>
        <taxon>IRL clade</taxon>
        <taxon>Trifolieae</taxon>
        <taxon>Trifolium</taxon>
    </lineage>
</organism>
<feature type="non-terminal residue" evidence="1">
    <location>
        <position position="28"/>
    </location>
</feature>
<dbReference type="Proteomes" id="UP000265520">
    <property type="component" value="Unassembled WGS sequence"/>
</dbReference>
<evidence type="ECO:0000313" key="1">
    <source>
        <dbReference type="EMBL" id="MCI82223.1"/>
    </source>
</evidence>
<sequence length="28" mass="3293">MLESKILNLKDEDENTILHIVVENKKPE</sequence>
<proteinExistence type="predicted"/>
<dbReference type="EMBL" id="LXQA011038169">
    <property type="protein sequence ID" value="MCI82223.1"/>
    <property type="molecule type" value="Genomic_DNA"/>
</dbReference>
<keyword evidence="2" id="KW-1185">Reference proteome</keyword>